<evidence type="ECO:0000313" key="9">
    <source>
        <dbReference type="EMBL" id="CUH71230.1"/>
    </source>
</evidence>
<dbReference type="InterPro" id="IPR007016">
    <property type="entry name" value="O-antigen_ligase-rel_domated"/>
</dbReference>
<evidence type="ECO:0000259" key="7">
    <source>
        <dbReference type="Pfam" id="PF04932"/>
    </source>
</evidence>
<reference evidence="8 10" key="1">
    <citation type="submission" date="2015-09" db="EMBL/GenBank/DDBJ databases">
        <authorList>
            <person name="Rodrigo-Torres L."/>
            <person name="Arahal D.R."/>
        </authorList>
    </citation>
    <scope>NUCLEOTIDE SEQUENCE [LARGE SCALE GENOMIC DNA]</scope>
    <source>
        <strain evidence="8 10">CECT 5118</strain>
    </source>
</reference>
<evidence type="ECO:0000256" key="6">
    <source>
        <dbReference type="SAM" id="Phobius"/>
    </source>
</evidence>
<feature type="transmembrane region" description="Helical" evidence="6">
    <location>
        <begin position="253"/>
        <end position="273"/>
    </location>
</feature>
<accession>A0A0P1GB11</accession>
<name>A0A0P1GB11_9RHOB</name>
<dbReference type="RefSeq" id="WP_058242552.1">
    <property type="nucleotide sequence ID" value="NZ_CYSB01000026.1"/>
</dbReference>
<feature type="transmembrane region" description="Helical" evidence="6">
    <location>
        <begin position="279"/>
        <end position="297"/>
    </location>
</feature>
<dbReference type="AlphaFoldDB" id="A0A0P1GB11"/>
<feature type="transmembrane region" description="Helical" evidence="6">
    <location>
        <begin position="102"/>
        <end position="121"/>
    </location>
</feature>
<proteinExistence type="predicted"/>
<dbReference type="EMBL" id="CYSB01000026">
    <property type="protein sequence ID" value="CUH66491.1"/>
    <property type="molecule type" value="Genomic_DNA"/>
</dbReference>
<feature type="transmembrane region" description="Helical" evidence="6">
    <location>
        <begin position="221"/>
        <end position="241"/>
    </location>
</feature>
<reference evidence="9 11" key="2">
    <citation type="submission" date="2015-09" db="EMBL/GenBank/DDBJ databases">
        <authorList>
            <consortium name="Swine Surveillance"/>
        </authorList>
    </citation>
    <scope>NUCLEOTIDE SEQUENCE [LARGE SCALE GENOMIC DNA]</scope>
    <source>
        <strain evidence="9 11">5120</strain>
    </source>
</reference>
<feature type="transmembrane region" description="Helical" evidence="6">
    <location>
        <begin position="173"/>
        <end position="195"/>
    </location>
</feature>
<feature type="domain" description="O-antigen ligase-related" evidence="7">
    <location>
        <begin position="264"/>
        <end position="406"/>
    </location>
</feature>
<evidence type="ECO:0000313" key="8">
    <source>
        <dbReference type="EMBL" id="CUH66491.1"/>
    </source>
</evidence>
<evidence type="ECO:0000313" key="10">
    <source>
        <dbReference type="Proteomes" id="UP000051086"/>
    </source>
</evidence>
<dbReference type="GO" id="GO:0016020">
    <property type="term" value="C:membrane"/>
    <property type="evidence" value="ECO:0007669"/>
    <property type="project" value="UniProtKB-SubCell"/>
</dbReference>
<feature type="transmembrane region" description="Helical" evidence="6">
    <location>
        <begin position="454"/>
        <end position="472"/>
    </location>
</feature>
<dbReference type="PANTHER" id="PTHR37422:SF23">
    <property type="entry name" value="TEICHURONIC ACID BIOSYNTHESIS PROTEIN TUAE"/>
    <property type="match status" value="1"/>
</dbReference>
<evidence type="ECO:0000256" key="2">
    <source>
        <dbReference type="ARBA" id="ARBA00022692"/>
    </source>
</evidence>
<keyword evidence="9" id="KW-0436">Ligase</keyword>
<dbReference type="Pfam" id="PF04932">
    <property type="entry name" value="Wzy_C"/>
    <property type="match status" value="1"/>
</dbReference>
<dbReference type="InterPro" id="IPR051533">
    <property type="entry name" value="WaaL-like"/>
</dbReference>
<feature type="region of interest" description="Disordered" evidence="5">
    <location>
        <begin position="475"/>
        <end position="494"/>
    </location>
</feature>
<feature type="transmembrane region" description="Helical" evidence="6">
    <location>
        <begin position="429"/>
        <end position="448"/>
    </location>
</feature>
<evidence type="ECO:0000256" key="1">
    <source>
        <dbReference type="ARBA" id="ARBA00004141"/>
    </source>
</evidence>
<protein>
    <submittedName>
        <fullName evidence="9">Lipid A core-O-antigen ligase</fullName>
    </submittedName>
</protein>
<organism evidence="9 11">
    <name type="scientific">Thalassovita autumnalis</name>
    <dbReference type="NCBI Taxonomy" id="2072972"/>
    <lineage>
        <taxon>Bacteria</taxon>
        <taxon>Pseudomonadati</taxon>
        <taxon>Pseudomonadota</taxon>
        <taxon>Alphaproteobacteria</taxon>
        <taxon>Rhodobacterales</taxon>
        <taxon>Roseobacteraceae</taxon>
        <taxon>Thalassovita</taxon>
    </lineage>
</organism>
<dbReference type="EMBL" id="CYSC01000017">
    <property type="protein sequence ID" value="CUH71230.1"/>
    <property type="molecule type" value="Genomic_DNA"/>
</dbReference>
<keyword evidence="2 6" id="KW-0812">Transmembrane</keyword>
<feature type="transmembrane region" description="Helical" evidence="6">
    <location>
        <begin position="63"/>
        <end position="82"/>
    </location>
</feature>
<feature type="compositionally biased region" description="Basic and acidic residues" evidence="5">
    <location>
        <begin position="478"/>
        <end position="494"/>
    </location>
</feature>
<evidence type="ECO:0000256" key="4">
    <source>
        <dbReference type="ARBA" id="ARBA00023136"/>
    </source>
</evidence>
<sequence length="494" mass="52717">MIESDRETPLLVQMAGGLKYASRSALALVRPGSKQMDVLTDALSWGLPAFVILIAVPQGATSALTWIGATLVLSMISIAYFLMRAVCVPHRPMELRHHRGIACLGGAILIAATWCVLPVSAPPLSGLPNDVHPNHISLAVGAGQLALLRLASYAMLFVLMAEVSANPHRAERMLTLLYVGFVAHAAWALLSLHVLGDTLLLGEKSAYHGVATGTFVNRNSFASFLAMGAVIGTARLVALTLGAERAFLPVRRASGGPVVLQALGLLLILSALAATGSRMGVFSALIALSGVISFLAIKAGAPGRRTGLVLCLGAFVLVTFALSTFGQAMLERLVFAPADWEERLALYRQTWAMIMARPWTGYGVDGFHVAFELFHQPDLRMDRTWQLPHNTYLSLWVDYGIPLGSLTLALVGAVFVKLLLALRQRRHGYGPAVIGCAVIILAAVHSLADFSFEIAANVYVFIALVCLGLAPGRGAEGTQRKPNDMGRIETGRGM</sequence>
<feature type="transmembrane region" description="Helical" evidence="6">
    <location>
        <begin position="141"/>
        <end position="161"/>
    </location>
</feature>
<feature type="transmembrane region" description="Helical" evidence="6">
    <location>
        <begin position="399"/>
        <end position="422"/>
    </location>
</feature>
<keyword evidence="10" id="KW-1185">Reference proteome</keyword>
<comment type="subcellular location">
    <subcellularLocation>
        <location evidence="1">Membrane</location>
        <topology evidence="1">Multi-pass membrane protein</topology>
    </subcellularLocation>
</comment>
<evidence type="ECO:0000256" key="3">
    <source>
        <dbReference type="ARBA" id="ARBA00022989"/>
    </source>
</evidence>
<dbReference type="PANTHER" id="PTHR37422">
    <property type="entry name" value="TEICHURONIC ACID BIOSYNTHESIS PROTEIN TUAE"/>
    <property type="match status" value="1"/>
</dbReference>
<gene>
    <name evidence="8" type="ORF">TL5118_01783</name>
    <name evidence="9" type="ORF">TL5120_01016</name>
</gene>
<dbReference type="GO" id="GO:0016874">
    <property type="term" value="F:ligase activity"/>
    <property type="evidence" value="ECO:0007669"/>
    <property type="project" value="UniProtKB-KW"/>
</dbReference>
<feature type="transmembrane region" description="Helical" evidence="6">
    <location>
        <begin position="309"/>
        <end position="330"/>
    </location>
</feature>
<feature type="transmembrane region" description="Helical" evidence="6">
    <location>
        <begin position="38"/>
        <end position="57"/>
    </location>
</feature>
<evidence type="ECO:0000313" key="11">
    <source>
        <dbReference type="Proteomes" id="UP000051887"/>
    </source>
</evidence>
<dbReference type="Proteomes" id="UP000051887">
    <property type="component" value="Unassembled WGS sequence"/>
</dbReference>
<dbReference type="Proteomes" id="UP000051086">
    <property type="component" value="Unassembled WGS sequence"/>
</dbReference>
<keyword evidence="4 6" id="KW-0472">Membrane</keyword>
<evidence type="ECO:0000256" key="5">
    <source>
        <dbReference type="SAM" id="MobiDB-lite"/>
    </source>
</evidence>
<keyword evidence="3 6" id="KW-1133">Transmembrane helix</keyword>
<dbReference type="OrthoDB" id="4391260at2"/>